<keyword evidence="3" id="KW-1185">Reference proteome</keyword>
<organism evidence="2 3">
    <name type="scientific">Portunus trituberculatus</name>
    <name type="common">Swimming crab</name>
    <name type="synonym">Neptunus trituberculatus</name>
    <dbReference type="NCBI Taxonomy" id="210409"/>
    <lineage>
        <taxon>Eukaryota</taxon>
        <taxon>Metazoa</taxon>
        <taxon>Ecdysozoa</taxon>
        <taxon>Arthropoda</taxon>
        <taxon>Crustacea</taxon>
        <taxon>Multicrustacea</taxon>
        <taxon>Malacostraca</taxon>
        <taxon>Eumalacostraca</taxon>
        <taxon>Eucarida</taxon>
        <taxon>Decapoda</taxon>
        <taxon>Pleocyemata</taxon>
        <taxon>Brachyura</taxon>
        <taxon>Eubrachyura</taxon>
        <taxon>Portunoidea</taxon>
        <taxon>Portunidae</taxon>
        <taxon>Portuninae</taxon>
        <taxon>Portunus</taxon>
    </lineage>
</organism>
<dbReference type="EMBL" id="VSRR010002781">
    <property type="protein sequence ID" value="MPC33196.1"/>
    <property type="molecule type" value="Genomic_DNA"/>
</dbReference>
<name>A0A5B7EJ20_PORTR</name>
<evidence type="ECO:0000313" key="2">
    <source>
        <dbReference type="EMBL" id="MPC33196.1"/>
    </source>
</evidence>
<protein>
    <submittedName>
        <fullName evidence="2">Uncharacterized protein</fullName>
    </submittedName>
</protein>
<proteinExistence type="predicted"/>
<dbReference type="AlphaFoldDB" id="A0A5B7EJ20"/>
<accession>A0A5B7EJ20</accession>
<dbReference type="Proteomes" id="UP000324222">
    <property type="component" value="Unassembled WGS sequence"/>
</dbReference>
<comment type="caution">
    <text evidence="2">The sequence shown here is derived from an EMBL/GenBank/DDBJ whole genome shotgun (WGS) entry which is preliminary data.</text>
</comment>
<evidence type="ECO:0000256" key="1">
    <source>
        <dbReference type="SAM" id="MobiDB-lite"/>
    </source>
</evidence>
<reference evidence="2 3" key="1">
    <citation type="submission" date="2019-05" db="EMBL/GenBank/DDBJ databases">
        <title>Another draft genome of Portunus trituberculatus and its Hox gene families provides insights of decapod evolution.</title>
        <authorList>
            <person name="Jeong J.-H."/>
            <person name="Song I."/>
            <person name="Kim S."/>
            <person name="Choi T."/>
            <person name="Kim D."/>
            <person name="Ryu S."/>
            <person name="Kim W."/>
        </authorList>
    </citation>
    <scope>NUCLEOTIDE SEQUENCE [LARGE SCALE GENOMIC DNA]</scope>
    <source>
        <tissue evidence="2">Muscle</tissue>
    </source>
</reference>
<gene>
    <name evidence="2" type="ORF">E2C01_026539</name>
</gene>
<feature type="region of interest" description="Disordered" evidence="1">
    <location>
        <begin position="1"/>
        <end position="46"/>
    </location>
</feature>
<evidence type="ECO:0000313" key="3">
    <source>
        <dbReference type="Proteomes" id="UP000324222"/>
    </source>
</evidence>
<sequence>MSRQGKGCPDKGSDGQAGKNGQVRSKGWPGKGDDSQAGIIMARQGE</sequence>